<accession>A0A4Z1SPC7</accession>
<dbReference type="InterPro" id="IPR009030">
    <property type="entry name" value="Growth_fac_rcpt_cys_sf"/>
</dbReference>
<feature type="chain" id="PRO_5021303033" evidence="2">
    <location>
        <begin position="21"/>
        <end position="496"/>
    </location>
</feature>
<evidence type="ECO:0000313" key="5">
    <source>
        <dbReference type="Proteomes" id="UP000315496"/>
    </source>
</evidence>
<dbReference type="Gene3D" id="2.10.50.10">
    <property type="entry name" value="Tumor Necrosis Factor Receptor, subunit A, domain 2"/>
    <property type="match status" value="1"/>
</dbReference>
<dbReference type="Pfam" id="PF07699">
    <property type="entry name" value="Ephrin_rec_like"/>
    <property type="match status" value="1"/>
</dbReference>
<dbReference type="SUPFAM" id="SSF51445">
    <property type="entry name" value="(Trans)glycosidases"/>
    <property type="match status" value="1"/>
</dbReference>
<sequence length="496" mass="53936">MGLLGLVAVALGAIPLGVRNGIFDETHPADFEDFIDFKFSFDALVIPFLFSSSDYSYADRALEEIVARGRTPLIIWDMMNSKELNEKFTDLECGHYDEYIDDLSRILTKHIGTMSPHIYMALGTDINTYDSYWRKDPDLYLSSADYVGQRLRLKLGPSIVFLLPVSRDYKLLPSAFIPNATAYRYALVTLANYGEPEWETASSIYEAAMDMFENDSYMPKLILYCRTVSGGVPANKMDWLSEMIELAGNDSRIHAIVLDNVEGDKDTAFYGSAFGDTIVGESSSGDPLYSYAELPIVLSSPLLRSWDGEGLPDEPSQPDDPTNPSEPSDSCRPGEQLSNGTCQPCPPGSASVDGLRCYSCPAGQHQPLSGRTSCTKCPIGTFQPSVGSLECLTCPETFTTGASGATSRRDCICPGNLLSDPITGRCERCPEGFYRPVNDDECRQCPVPLCQCPDGQSFSAGTGTCIADTSSDASRLSTSFGSIAIFVAGFVAALIL</sequence>
<dbReference type="Gene3D" id="3.20.20.80">
    <property type="entry name" value="Glycosidases"/>
    <property type="match status" value="1"/>
</dbReference>
<dbReference type="SUPFAM" id="SSF57184">
    <property type="entry name" value="Growth factor receptor domain"/>
    <property type="match status" value="1"/>
</dbReference>
<feature type="domain" description="Tyrosine-protein kinase ephrin type A/B receptor-like" evidence="3">
    <location>
        <begin position="370"/>
        <end position="411"/>
    </location>
</feature>
<keyword evidence="2" id="KW-0732">Signal</keyword>
<gene>
    <name evidence="4" type="ORF">GMRT_16219</name>
</gene>
<dbReference type="EMBL" id="VDLU01000003">
    <property type="protein sequence ID" value="TNJ27666.1"/>
    <property type="molecule type" value="Genomic_DNA"/>
</dbReference>
<reference evidence="4 5" key="1">
    <citation type="submission" date="2019-05" db="EMBL/GenBank/DDBJ databases">
        <title>The compact genome of Giardia muris reveals important steps in the evolution of intestinal protozoan parasites.</title>
        <authorList>
            <person name="Xu F."/>
            <person name="Jimenez-Gonzalez A."/>
            <person name="Einarsson E."/>
            <person name="Astvaldsson A."/>
            <person name="Peirasmaki D."/>
            <person name="Eckmann L."/>
            <person name="Andersson J.O."/>
            <person name="Svard S.G."/>
            <person name="Jerlstrom-Hultqvist J."/>
        </authorList>
    </citation>
    <scope>NUCLEOTIDE SEQUENCE [LARGE SCALE GENOMIC DNA]</scope>
    <source>
        <strain evidence="4 5">Roberts-Thomson</strain>
    </source>
</reference>
<evidence type="ECO:0000256" key="1">
    <source>
        <dbReference type="SAM" id="MobiDB-lite"/>
    </source>
</evidence>
<dbReference type="OrthoDB" id="439917at2759"/>
<dbReference type="Proteomes" id="UP000315496">
    <property type="component" value="Chromosome 3"/>
</dbReference>
<proteinExistence type="predicted"/>
<dbReference type="SMART" id="SM01411">
    <property type="entry name" value="Ephrin_rec_like"/>
    <property type="match status" value="3"/>
</dbReference>
<evidence type="ECO:0000313" key="4">
    <source>
        <dbReference type="EMBL" id="TNJ27666.1"/>
    </source>
</evidence>
<dbReference type="CDD" id="cd00185">
    <property type="entry name" value="TNFRSF"/>
    <property type="match status" value="1"/>
</dbReference>
<dbReference type="InterPro" id="IPR017853">
    <property type="entry name" value="GH"/>
</dbReference>
<keyword evidence="5" id="KW-1185">Reference proteome</keyword>
<dbReference type="VEuPathDB" id="GiardiaDB:GMRT_16219"/>
<feature type="region of interest" description="Disordered" evidence="1">
    <location>
        <begin position="305"/>
        <end position="336"/>
    </location>
</feature>
<comment type="caution">
    <text evidence="4">The sequence shown here is derived from an EMBL/GenBank/DDBJ whole genome shotgun (WGS) entry which is preliminary data.</text>
</comment>
<feature type="compositionally biased region" description="Polar residues" evidence="1">
    <location>
        <begin position="319"/>
        <end position="328"/>
    </location>
</feature>
<dbReference type="InterPro" id="IPR011641">
    <property type="entry name" value="Tyr-kin_ephrin_A/B_rcpt-like"/>
</dbReference>
<evidence type="ECO:0000259" key="3">
    <source>
        <dbReference type="Pfam" id="PF07699"/>
    </source>
</evidence>
<feature type="signal peptide" evidence="2">
    <location>
        <begin position="1"/>
        <end position="20"/>
    </location>
</feature>
<protein>
    <submittedName>
        <fullName evidence="4">CEGP1 protein</fullName>
    </submittedName>
</protein>
<dbReference type="AlphaFoldDB" id="A0A4Z1SPC7"/>
<organism evidence="4 5">
    <name type="scientific">Giardia muris</name>
    <dbReference type="NCBI Taxonomy" id="5742"/>
    <lineage>
        <taxon>Eukaryota</taxon>
        <taxon>Metamonada</taxon>
        <taxon>Diplomonadida</taxon>
        <taxon>Hexamitidae</taxon>
        <taxon>Giardiinae</taxon>
        <taxon>Giardia</taxon>
    </lineage>
</organism>
<evidence type="ECO:0000256" key="2">
    <source>
        <dbReference type="SAM" id="SignalP"/>
    </source>
</evidence>
<name>A0A4Z1SPC7_GIAMU</name>